<dbReference type="EMBL" id="CAKXYY010000002">
    <property type="protein sequence ID" value="CAH2350899.1"/>
    <property type="molecule type" value="Genomic_DNA"/>
</dbReference>
<dbReference type="GO" id="GO:0005740">
    <property type="term" value="C:mitochondrial envelope"/>
    <property type="evidence" value="ECO:0007669"/>
    <property type="project" value="TreeGrafter"/>
</dbReference>
<feature type="compositionally biased region" description="Low complexity" evidence="1">
    <location>
        <begin position="85"/>
        <end position="102"/>
    </location>
</feature>
<sequence length="798" mass="90672">MSISRAGQHGTIRNIRLFCSSVKLLSKDKENFPKVSNSVGNADLQSILLSSKVKVSKQEINNVHKSIPISSSGGKSSANSEKTPNNNGRSSNNNHGNSSSSSAQKYQQEIINSKFIPAEIRQALTSQSKDTSKPKRGIKSRKTGAAASKKEKKAAVKPVRGTISVQNNDVEQVKAPDVDKIAKLAHNLDRTLFSPGVHFLQDPRTRVFNFSPNLKKIIKLENFDPDALSGFVSPSKDSRLFEEAQGQNKMFMSSTSSMTSVLTQFYMLLNNYNPKDKRRFDFSPFFQLTLKTPASVIVQYKGLDNNGEPIYSIESDKSTDQEIVLSAMGHVLEALLTNSEEDFAKFKKDGKDDKKSKDEVDSSTDNIYNYASYGKFLMRSQLDCFDERLPGNGTFDLKTRAVCAIRYDQANKDLNNNTYQIWKLRGKFESFQREYDDLIRTSALMKYGLQARIGQMDGIFLAYHNINSFFGFEYLPLEDIDKVFYSHQRKSIDPDIEDIKTLTDVKDSLPSYVANTQFKQSLQLWETMLTSIIKDITKGGENEKISFRLVVKAQLSGDDIVEAPYKYTNVGNYARLNIMAVPLEEKEVEMLQSLPKAFKTSFKDDIPAEEKLEQLKEHRNKVIEFSNTSSRYGVFNYRMTTRNLIDGKKASYPDSENQSWDLMYSFEKLDTNAQEYRRLMRLRAQQLVINFERALNEGLIEDIEGEEIVEEAEVEVEEDDELFDEGEGVERPAGTRTTPDSEKAVFSPVHKSDNTTIDETIECNVKNDMRVYSAIGKVRSKKWESLEYPPKLYKPRDI</sequence>
<accession>A0A9P0QLV3</accession>
<name>A0A9P0QLV3_9ASCO</name>
<comment type="caution">
    <text evidence="2">The sequence shown here is derived from an EMBL/GenBank/DDBJ whole genome shotgun (WGS) entry which is preliminary data.</text>
</comment>
<gene>
    <name evidence="2" type="ORF">CLIB1423_02S07668</name>
</gene>
<feature type="region of interest" description="Disordered" evidence="1">
    <location>
        <begin position="717"/>
        <end position="745"/>
    </location>
</feature>
<dbReference type="OrthoDB" id="10249045at2759"/>
<feature type="region of interest" description="Disordered" evidence="1">
    <location>
        <begin position="124"/>
        <end position="158"/>
    </location>
</feature>
<reference evidence="2" key="1">
    <citation type="submission" date="2022-03" db="EMBL/GenBank/DDBJ databases">
        <authorList>
            <person name="Legras J.-L."/>
            <person name="Devillers H."/>
            <person name="Grondin C."/>
        </authorList>
    </citation>
    <scope>NUCLEOTIDE SEQUENCE</scope>
    <source>
        <strain evidence="2">CLIB 1423</strain>
    </source>
</reference>
<dbReference type="Pfam" id="PF08634">
    <property type="entry name" value="Pet127"/>
    <property type="match status" value="1"/>
</dbReference>
<evidence type="ECO:0000256" key="1">
    <source>
        <dbReference type="SAM" id="MobiDB-lite"/>
    </source>
</evidence>
<keyword evidence="3" id="KW-1185">Reference proteome</keyword>
<feature type="compositionally biased region" description="Acidic residues" evidence="1">
    <location>
        <begin position="717"/>
        <end position="727"/>
    </location>
</feature>
<evidence type="ECO:0000313" key="2">
    <source>
        <dbReference type="EMBL" id="CAH2350899.1"/>
    </source>
</evidence>
<dbReference type="PANTHER" id="PTHR31014:SF0">
    <property type="entry name" value="MITOCHONDRIAL TRANSLATION SYSTEM COMPONENT PET127-RELATED"/>
    <property type="match status" value="1"/>
</dbReference>
<organism evidence="2 3">
    <name type="scientific">[Candida] railenensis</name>
    <dbReference type="NCBI Taxonomy" id="45579"/>
    <lineage>
        <taxon>Eukaryota</taxon>
        <taxon>Fungi</taxon>
        <taxon>Dikarya</taxon>
        <taxon>Ascomycota</taxon>
        <taxon>Saccharomycotina</taxon>
        <taxon>Pichiomycetes</taxon>
        <taxon>Debaryomycetaceae</taxon>
        <taxon>Kurtzmaniella</taxon>
    </lineage>
</organism>
<dbReference type="InterPro" id="IPR013943">
    <property type="entry name" value="Pet127"/>
</dbReference>
<dbReference type="Proteomes" id="UP000837801">
    <property type="component" value="Unassembled WGS sequence"/>
</dbReference>
<feature type="compositionally biased region" description="Low complexity" evidence="1">
    <location>
        <begin position="65"/>
        <end position="77"/>
    </location>
</feature>
<protein>
    <submittedName>
        <fullName evidence="2">Mitochondrial translation system component Pet127p</fullName>
    </submittedName>
</protein>
<proteinExistence type="predicted"/>
<dbReference type="GO" id="GO:0000964">
    <property type="term" value="P:mitochondrial RNA 5'-end processing"/>
    <property type="evidence" value="ECO:0007669"/>
    <property type="project" value="TreeGrafter"/>
</dbReference>
<dbReference type="AlphaFoldDB" id="A0A9P0QLV3"/>
<evidence type="ECO:0000313" key="3">
    <source>
        <dbReference type="Proteomes" id="UP000837801"/>
    </source>
</evidence>
<feature type="region of interest" description="Disordered" evidence="1">
    <location>
        <begin position="64"/>
        <end position="106"/>
    </location>
</feature>
<dbReference type="PANTHER" id="PTHR31014">
    <property type="entry name" value="MITOCHONDRIAL TRANSLATION SYSTEM COMPONENT PET127-RELATED"/>
    <property type="match status" value="1"/>
</dbReference>